<dbReference type="EMBL" id="JACGCM010000704">
    <property type="protein sequence ID" value="KAF6168046.1"/>
    <property type="molecule type" value="Genomic_DNA"/>
</dbReference>
<accession>A0A7J7NLN9</accession>
<dbReference type="Proteomes" id="UP000541444">
    <property type="component" value="Unassembled WGS sequence"/>
</dbReference>
<dbReference type="Gene3D" id="2.60.40.790">
    <property type="match status" value="1"/>
</dbReference>
<feature type="compositionally biased region" description="Acidic residues" evidence="1">
    <location>
        <begin position="1"/>
        <end position="10"/>
    </location>
</feature>
<gene>
    <name evidence="2" type="ORF">GIB67_011431</name>
</gene>
<organism evidence="2 3">
    <name type="scientific">Kingdonia uniflora</name>
    <dbReference type="NCBI Taxonomy" id="39325"/>
    <lineage>
        <taxon>Eukaryota</taxon>
        <taxon>Viridiplantae</taxon>
        <taxon>Streptophyta</taxon>
        <taxon>Embryophyta</taxon>
        <taxon>Tracheophyta</taxon>
        <taxon>Spermatophyta</taxon>
        <taxon>Magnoliopsida</taxon>
        <taxon>Ranunculales</taxon>
        <taxon>Circaeasteraceae</taxon>
        <taxon>Kingdonia</taxon>
    </lineage>
</organism>
<proteinExistence type="predicted"/>
<protein>
    <submittedName>
        <fullName evidence="2">Uncharacterized protein</fullName>
    </submittedName>
</protein>
<dbReference type="AlphaFoldDB" id="A0A7J7NLN9"/>
<evidence type="ECO:0000313" key="2">
    <source>
        <dbReference type="EMBL" id="KAF6168046.1"/>
    </source>
</evidence>
<name>A0A7J7NLN9_9MAGN</name>
<sequence length="142" mass="15931">MIFAEIDSDSIDAGSNKERSGIGKSSNPIRNLRINFKIKIPVFDSLIDAEKLDNLLDRKHDIRVEVEDSRYLIIITDNAVSITDEARSFMRKFRLTGMIDIGGISAGYEDGVVTVVVLRQQLLQISLEDLREQRLEIVAPAA</sequence>
<dbReference type="OrthoDB" id="1431247at2759"/>
<keyword evidence="3" id="KW-1185">Reference proteome</keyword>
<evidence type="ECO:0000256" key="1">
    <source>
        <dbReference type="SAM" id="MobiDB-lite"/>
    </source>
</evidence>
<dbReference type="InterPro" id="IPR008978">
    <property type="entry name" value="HSP20-like_chaperone"/>
</dbReference>
<evidence type="ECO:0000313" key="3">
    <source>
        <dbReference type="Proteomes" id="UP000541444"/>
    </source>
</evidence>
<reference evidence="2 3" key="1">
    <citation type="journal article" date="2020" name="IScience">
        <title>Genome Sequencing of the Endangered Kingdonia uniflora (Circaeasteraceae, Ranunculales) Reveals Potential Mechanisms of Evolutionary Specialization.</title>
        <authorList>
            <person name="Sun Y."/>
            <person name="Deng T."/>
            <person name="Zhang A."/>
            <person name="Moore M.J."/>
            <person name="Landis J.B."/>
            <person name="Lin N."/>
            <person name="Zhang H."/>
            <person name="Zhang X."/>
            <person name="Huang J."/>
            <person name="Zhang X."/>
            <person name="Sun H."/>
            <person name="Wang H."/>
        </authorList>
    </citation>
    <scope>NUCLEOTIDE SEQUENCE [LARGE SCALE GENOMIC DNA]</scope>
    <source>
        <strain evidence="2">TB1705</strain>
        <tissue evidence="2">Leaf</tissue>
    </source>
</reference>
<feature type="region of interest" description="Disordered" evidence="1">
    <location>
        <begin position="1"/>
        <end position="24"/>
    </location>
</feature>
<dbReference type="SUPFAM" id="SSF49764">
    <property type="entry name" value="HSP20-like chaperones"/>
    <property type="match status" value="1"/>
</dbReference>
<comment type="caution">
    <text evidence="2">The sequence shown here is derived from an EMBL/GenBank/DDBJ whole genome shotgun (WGS) entry which is preliminary data.</text>
</comment>